<feature type="region of interest" description="Disordered" evidence="1">
    <location>
        <begin position="249"/>
        <end position="287"/>
    </location>
</feature>
<feature type="compositionally biased region" description="Gly residues" evidence="1">
    <location>
        <begin position="256"/>
        <end position="266"/>
    </location>
</feature>
<sequence length="608" mass="63197">MTGADGPSRLLVVVVCCLALTAGAVGGTPAIQLTEGAVGTPPAAAAAPVTASTPATATVPTEGAAQLDGLFTRPDDTVGEPDIAVALADPVVEPGTETIVDLTIVNTGRIERGAALDEATATARGVTVTVDDEDAPVEVDTVEAAVGSIPPGESVTVPVSVTAPASADGDEGELDVDVEYTFTEIDEDDTEADDETDTDEFDVPIEVGERSRFEIDNAETDAQVGTDGTVDVELENVGEADAENVRVTSRSPTGGVTIGAGSGGGTATEVDTPQQPDGNGGGNASLNERADMSTESAAFVGELDEDEDETVSFDSRIDSDLSVESYLLEVTVVYEDEDGILRESSTLATAVEPTGAQTFELDGVDSSLEVGESGTITATLENTGPEAVETPVVRAEPASDRIDLGEDRVAVADLDADETANVSFDADVSGQADPGPRPVTFTVEYGIDDERLDGDPFVRRVPVRAEQPAFTITAADAEIPAGTTQTVRLNVTNNRAEELSNINVFLYPDGPLSVDSDEAFISDLEPGERETVAVEISVDEGASQREYPLEADFRYDTETDDDLISQVYQVPITAAEPPEDDGLLPSLVSLFGLVALLVGGAVVIRRRR</sequence>
<evidence type="ECO:0000313" key="4">
    <source>
        <dbReference type="EMBL" id="MFD1641963.1"/>
    </source>
</evidence>
<dbReference type="Gene3D" id="2.60.40.10">
    <property type="entry name" value="Immunoglobulins"/>
    <property type="match status" value="2"/>
</dbReference>
<dbReference type="PANTHER" id="PTHR35902:SF3">
    <property type="entry name" value="NPCBM-ASSOCIATED, NEW3 DOMAIN OF ALPHA-GALACTOSIDASE"/>
    <property type="match status" value="1"/>
</dbReference>
<dbReference type="PANTHER" id="PTHR35902">
    <property type="entry name" value="S-LAYER DOMAIN-LIKE PROTEIN-RELATED"/>
    <property type="match status" value="1"/>
</dbReference>
<keyword evidence="5" id="KW-1185">Reference proteome</keyword>
<dbReference type="EMBL" id="JBHUDM010000002">
    <property type="protein sequence ID" value="MFD1641963.1"/>
    <property type="molecule type" value="Genomic_DNA"/>
</dbReference>
<evidence type="ECO:0000256" key="2">
    <source>
        <dbReference type="SAM" id="Phobius"/>
    </source>
</evidence>
<dbReference type="Proteomes" id="UP001597052">
    <property type="component" value="Unassembled WGS sequence"/>
</dbReference>
<feature type="transmembrane region" description="Helical" evidence="2">
    <location>
        <begin position="583"/>
        <end position="604"/>
    </location>
</feature>
<accession>A0ABD6DA32</accession>
<protein>
    <submittedName>
        <fullName evidence="4">COG1361 S-layer family protein</fullName>
    </submittedName>
</protein>
<reference evidence="4 5" key="1">
    <citation type="journal article" date="2019" name="Int. J. Syst. Evol. Microbiol.">
        <title>The Global Catalogue of Microorganisms (GCM) 10K type strain sequencing project: providing services to taxonomists for standard genome sequencing and annotation.</title>
        <authorList>
            <consortium name="The Broad Institute Genomics Platform"/>
            <consortium name="The Broad Institute Genome Sequencing Center for Infectious Disease"/>
            <person name="Wu L."/>
            <person name="Ma J."/>
        </authorList>
    </citation>
    <scope>NUCLEOTIDE SEQUENCE [LARGE SCALE GENOMIC DNA]</scope>
    <source>
        <strain evidence="4 5">CGMCC 1.10593</strain>
    </source>
</reference>
<evidence type="ECO:0000313" key="5">
    <source>
        <dbReference type="Proteomes" id="UP001597052"/>
    </source>
</evidence>
<proteinExistence type="predicted"/>
<dbReference type="InterPro" id="IPR018905">
    <property type="entry name" value="A-galactase_NEW3"/>
</dbReference>
<gene>
    <name evidence="4" type="ORF">ACFSBW_08770</name>
</gene>
<keyword evidence="2" id="KW-0812">Transmembrane</keyword>
<keyword evidence="2" id="KW-0472">Membrane</keyword>
<dbReference type="InterPro" id="IPR013783">
    <property type="entry name" value="Ig-like_fold"/>
</dbReference>
<dbReference type="RefSeq" id="WP_256395661.1">
    <property type="nucleotide sequence ID" value="NZ_JANHDJ010000002.1"/>
</dbReference>
<comment type="caution">
    <text evidence="4">The sequence shown here is derived from an EMBL/GenBank/DDBJ whole genome shotgun (WGS) entry which is preliminary data.</text>
</comment>
<evidence type="ECO:0000259" key="3">
    <source>
        <dbReference type="Pfam" id="PF10633"/>
    </source>
</evidence>
<evidence type="ECO:0000256" key="1">
    <source>
        <dbReference type="SAM" id="MobiDB-lite"/>
    </source>
</evidence>
<feature type="domain" description="Alpha-galactosidase NEW3" evidence="3">
    <location>
        <begin position="481"/>
        <end position="555"/>
    </location>
</feature>
<name>A0ABD6DA32_9EURY</name>
<dbReference type="AlphaFoldDB" id="A0ABD6DA32"/>
<keyword evidence="2" id="KW-1133">Transmembrane helix</keyword>
<organism evidence="4 5">
    <name type="scientific">Halohasta litorea</name>
    <dbReference type="NCBI Taxonomy" id="869891"/>
    <lineage>
        <taxon>Archaea</taxon>
        <taxon>Methanobacteriati</taxon>
        <taxon>Methanobacteriota</taxon>
        <taxon>Stenosarchaea group</taxon>
        <taxon>Halobacteria</taxon>
        <taxon>Halobacteriales</taxon>
        <taxon>Haloferacaceae</taxon>
        <taxon>Halohasta</taxon>
    </lineage>
</organism>
<dbReference type="Pfam" id="PF10633">
    <property type="entry name" value="NPCBM_assoc"/>
    <property type="match status" value="1"/>
</dbReference>